<evidence type="ECO:0000256" key="5">
    <source>
        <dbReference type="ARBA" id="ARBA00022598"/>
    </source>
</evidence>
<evidence type="ECO:0000256" key="13">
    <source>
        <dbReference type="ARBA" id="ARBA00047833"/>
    </source>
</evidence>
<dbReference type="SUPFAM" id="SSF53244">
    <property type="entry name" value="MurD-like peptide ligases, peptide-binding domain"/>
    <property type="match status" value="1"/>
</dbReference>
<dbReference type="GO" id="GO:0051301">
    <property type="term" value="P:cell division"/>
    <property type="evidence" value="ECO:0007669"/>
    <property type="project" value="UniProtKB-KW"/>
</dbReference>
<evidence type="ECO:0000259" key="18">
    <source>
        <dbReference type="Pfam" id="PF08245"/>
    </source>
</evidence>
<gene>
    <name evidence="19" type="primary">murC</name>
    <name evidence="19" type="ORF">COT81_00400</name>
</gene>
<evidence type="ECO:0000256" key="4">
    <source>
        <dbReference type="ARBA" id="ARBA00022490"/>
    </source>
</evidence>
<dbReference type="InterPro" id="IPR050061">
    <property type="entry name" value="MurCDEF_pg_biosynth"/>
</dbReference>
<evidence type="ECO:0000256" key="1">
    <source>
        <dbReference type="ARBA" id="ARBA00004496"/>
    </source>
</evidence>
<evidence type="ECO:0000256" key="14">
    <source>
        <dbReference type="NCBIfam" id="TIGR01082"/>
    </source>
</evidence>
<dbReference type="SUPFAM" id="SSF51984">
    <property type="entry name" value="MurCD N-terminal domain"/>
    <property type="match status" value="1"/>
</dbReference>
<sequence length="462" mass="52515">MIDFKKVRRVYFIGIKGVAMAGLAIILKQRKFIVSGSDTGDVFVTDKLLKKNNIKFNKKFDPINIDTFNPDLVVVGTSFSQKNLETLYAQKKKIPILLDSELRGILSKSKKTIAVSGMHGKTTITAWLSYIFNKSQRQPSYLIGAAGVIGLTTPAAWDTGDYFIVEADEYVKSQKEKVAKFLDLQSDITIISGIEWEHVDVYKDIGAVKKMFAQLINQTKKNKGKIVACLDSPAVRSLVKGRQDIESYGYSRDARWKAYDLDYNGHVTSFDVLLSGKKIGRYEISLMGEHNVLNALACIVVCKLCRIPEVKIKRLLRQFKGVERRFQVQYKKKIIFVDDYGHHPTEIRATLRAIQQKYYDRFIWCVFQSHTISRTKALLPKFAKAFFYSDKVLVTDIFESAREKNLKFKAPSLARAILRTGQKVEYTGNLEQTTQYLRANVKAGDVVVTMGAGDIYKLIKMF</sequence>
<evidence type="ECO:0000259" key="16">
    <source>
        <dbReference type="Pfam" id="PF01225"/>
    </source>
</evidence>
<dbReference type="Gene3D" id="3.90.190.20">
    <property type="entry name" value="Mur ligase, C-terminal domain"/>
    <property type="match status" value="1"/>
</dbReference>
<feature type="domain" description="Mur ligase central" evidence="18">
    <location>
        <begin position="115"/>
        <end position="301"/>
    </location>
</feature>
<dbReference type="InterPro" id="IPR005758">
    <property type="entry name" value="UDP-N-AcMur_Ala_ligase_MurC"/>
</dbReference>
<feature type="domain" description="Mur ligase C-terminal" evidence="17">
    <location>
        <begin position="324"/>
        <end position="453"/>
    </location>
</feature>
<organism evidence="19 20">
    <name type="scientific">Candidatus Buchananbacteria bacterium CG10_big_fil_rev_8_21_14_0_10_42_9</name>
    <dbReference type="NCBI Taxonomy" id="1974526"/>
    <lineage>
        <taxon>Bacteria</taxon>
        <taxon>Candidatus Buchananiibacteriota</taxon>
    </lineage>
</organism>
<dbReference type="GO" id="GO:0009252">
    <property type="term" value="P:peptidoglycan biosynthetic process"/>
    <property type="evidence" value="ECO:0007669"/>
    <property type="project" value="UniProtKB-UniRule"/>
</dbReference>
<evidence type="ECO:0000256" key="10">
    <source>
        <dbReference type="ARBA" id="ARBA00022984"/>
    </source>
</evidence>
<keyword evidence="8" id="KW-0067">ATP-binding</keyword>
<dbReference type="EMBL" id="PEZZ01000002">
    <property type="protein sequence ID" value="PIS05609.1"/>
    <property type="molecule type" value="Genomic_DNA"/>
</dbReference>
<evidence type="ECO:0000259" key="17">
    <source>
        <dbReference type="Pfam" id="PF02875"/>
    </source>
</evidence>
<keyword evidence="15" id="KW-0472">Membrane</keyword>
<evidence type="ECO:0000256" key="2">
    <source>
        <dbReference type="ARBA" id="ARBA00004752"/>
    </source>
</evidence>
<feature type="domain" description="Mur ligase N-terminal catalytic" evidence="16">
    <location>
        <begin position="10"/>
        <end position="103"/>
    </location>
</feature>
<dbReference type="EC" id="6.3.2.8" evidence="3 14"/>
<keyword evidence="12" id="KW-0961">Cell wall biogenesis/degradation</keyword>
<dbReference type="GO" id="GO:0005737">
    <property type="term" value="C:cytoplasm"/>
    <property type="evidence" value="ECO:0007669"/>
    <property type="project" value="UniProtKB-SubCell"/>
</dbReference>
<dbReference type="UniPathway" id="UPA00219"/>
<evidence type="ECO:0000256" key="11">
    <source>
        <dbReference type="ARBA" id="ARBA00023306"/>
    </source>
</evidence>
<evidence type="ECO:0000313" key="19">
    <source>
        <dbReference type="EMBL" id="PIS05609.1"/>
    </source>
</evidence>
<dbReference type="InterPro" id="IPR036565">
    <property type="entry name" value="Mur-like_cat_sf"/>
</dbReference>
<comment type="caution">
    <text evidence="19">The sequence shown here is derived from an EMBL/GenBank/DDBJ whole genome shotgun (WGS) entry which is preliminary data.</text>
</comment>
<dbReference type="Gene3D" id="3.40.1190.10">
    <property type="entry name" value="Mur-like, catalytic domain"/>
    <property type="match status" value="1"/>
</dbReference>
<keyword evidence="10" id="KW-0573">Peptidoglycan synthesis</keyword>
<dbReference type="GO" id="GO:0008763">
    <property type="term" value="F:UDP-N-acetylmuramate-L-alanine ligase activity"/>
    <property type="evidence" value="ECO:0007669"/>
    <property type="project" value="UniProtKB-UniRule"/>
</dbReference>
<evidence type="ECO:0000256" key="3">
    <source>
        <dbReference type="ARBA" id="ARBA00012211"/>
    </source>
</evidence>
<keyword evidence="9" id="KW-0133">Cell shape</keyword>
<protein>
    <recommendedName>
        <fullName evidence="3 14">UDP-N-acetylmuramate--L-alanine ligase</fullName>
        <ecNumber evidence="3 14">6.3.2.8</ecNumber>
    </recommendedName>
</protein>
<keyword evidence="11" id="KW-0131">Cell cycle</keyword>
<comment type="pathway">
    <text evidence="2">Cell wall biogenesis; peptidoglycan biosynthesis.</text>
</comment>
<keyword evidence="5 19" id="KW-0436">Ligase</keyword>
<keyword evidence="15" id="KW-0812">Transmembrane</keyword>
<dbReference type="InterPro" id="IPR013221">
    <property type="entry name" value="Mur_ligase_cen"/>
</dbReference>
<keyword evidence="7" id="KW-0547">Nucleotide-binding</keyword>
<evidence type="ECO:0000313" key="20">
    <source>
        <dbReference type="Proteomes" id="UP000230935"/>
    </source>
</evidence>
<keyword evidence="4" id="KW-0963">Cytoplasm</keyword>
<keyword evidence="6" id="KW-0132">Cell division</keyword>
<evidence type="ECO:0000256" key="8">
    <source>
        <dbReference type="ARBA" id="ARBA00022840"/>
    </source>
</evidence>
<dbReference type="NCBIfam" id="TIGR01082">
    <property type="entry name" value="murC"/>
    <property type="match status" value="1"/>
</dbReference>
<evidence type="ECO:0000256" key="12">
    <source>
        <dbReference type="ARBA" id="ARBA00023316"/>
    </source>
</evidence>
<evidence type="ECO:0000256" key="15">
    <source>
        <dbReference type="SAM" id="Phobius"/>
    </source>
</evidence>
<comment type="catalytic activity">
    <reaction evidence="13">
        <text>UDP-N-acetyl-alpha-D-muramate + L-alanine + ATP = UDP-N-acetyl-alpha-D-muramoyl-L-alanine + ADP + phosphate + H(+)</text>
        <dbReference type="Rhea" id="RHEA:23372"/>
        <dbReference type="ChEBI" id="CHEBI:15378"/>
        <dbReference type="ChEBI" id="CHEBI:30616"/>
        <dbReference type="ChEBI" id="CHEBI:43474"/>
        <dbReference type="ChEBI" id="CHEBI:57972"/>
        <dbReference type="ChEBI" id="CHEBI:70757"/>
        <dbReference type="ChEBI" id="CHEBI:83898"/>
        <dbReference type="ChEBI" id="CHEBI:456216"/>
        <dbReference type="EC" id="6.3.2.8"/>
    </reaction>
</comment>
<dbReference type="PANTHER" id="PTHR43445">
    <property type="entry name" value="UDP-N-ACETYLMURAMATE--L-ALANINE LIGASE-RELATED"/>
    <property type="match status" value="1"/>
</dbReference>
<dbReference type="GO" id="GO:0071555">
    <property type="term" value="P:cell wall organization"/>
    <property type="evidence" value="ECO:0007669"/>
    <property type="project" value="UniProtKB-KW"/>
</dbReference>
<dbReference type="Pfam" id="PF01225">
    <property type="entry name" value="Mur_ligase"/>
    <property type="match status" value="1"/>
</dbReference>
<dbReference type="Gene3D" id="3.40.50.720">
    <property type="entry name" value="NAD(P)-binding Rossmann-like Domain"/>
    <property type="match status" value="1"/>
</dbReference>
<accession>A0A2H0W2L7</accession>
<reference evidence="20" key="1">
    <citation type="submission" date="2017-09" db="EMBL/GenBank/DDBJ databases">
        <title>Depth-based differentiation of microbial function through sediment-hosted aquifers and enrichment of novel symbionts in the deep terrestrial subsurface.</title>
        <authorList>
            <person name="Probst A.J."/>
            <person name="Ladd B."/>
            <person name="Jarett J.K."/>
            <person name="Geller-Mcgrath D.E."/>
            <person name="Sieber C.M.K."/>
            <person name="Emerson J.B."/>
            <person name="Anantharaman K."/>
            <person name="Thomas B.C."/>
            <person name="Malmstrom R."/>
            <person name="Stieglmeier M."/>
            <person name="Klingl A."/>
            <person name="Woyke T."/>
            <person name="Ryan C.M."/>
            <person name="Banfield J.F."/>
        </authorList>
    </citation>
    <scope>NUCLEOTIDE SEQUENCE [LARGE SCALE GENOMIC DNA]</scope>
</reference>
<dbReference type="InterPro" id="IPR000713">
    <property type="entry name" value="Mur_ligase_N"/>
</dbReference>
<comment type="subcellular location">
    <subcellularLocation>
        <location evidence="1">Cytoplasm</location>
    </subcellularLocation>
</comment>
<evidence type="ECO:0000256" key="9">
    <source>
        <dbReference type="ARBA" id="ARBA00022960"/>
    </source>
</evidence>
<dbReference type="PANTHER" id="PTHR43445:SF3">
    <property type="entry name" value="UDP-N-ACETYLMURAMATE--L-ALANINE LIGASE"/>
    <property type="match status" value="1"/>
</dbReference>
<dbReference type="Pfam" id="PF08245">
    <property type="entry name" value="Mur_ligase_M"/>
    <property type="match status" value="1"/>
</dbReference>
<evidence type="ECO:0000256" key="6">
    <source>
        <dbReference type="ARBA" id="ARBA00022618"/>
    </source>
</evidence>
<name>A0A2H0W2L7_9BACT</name>
<dbReference type="AlphaFoldDB" id="A0A2H0W2L7"/>
<proteinExistence type="predicted"/>
<dbReference type="Pfam" id="PF02875">
    <property type="entry name" value="Mur_ligase_C"/>
    <property type="match status" value="1"/>
</dbReference>
<dbReference type="InterPro" id="IPR004101">
    <property type="entry name" value="Mur_ligase_C"/>
</dbReference>
<evidence type="ECO:0000256" key="7">
    <source>
        <dbReference type="ARBA" id="ARBA00022741"/>
    </source>
</evidence>
<dbReference type="GO" id="GO:0005524">
    <property type="term" value="F:ATP binding"/>
    <property type="evidence" value="ECO:0007669"/>
    <property type="project" value="UniProtKB-KW"/>
</dbReference>
<feature type="transmembrane region" description="Helical" evidence="15">
    <location>
        <begin position="9"/>
        <end position="27"/>
    </location>
</feature>
<dbReference type="GO" id="GO:0008360">
    <property type="term" value="P:regulation of cell shape"/>
    <property type="evidence" value="ECO:0007669"/>
    <property type="project" value="UniProtKB-KW"/>
</dbReference>
<dbReference type="SUPFAM" id="SSF53623">
    <property type="entry name" value="MurD-like peptide ligases, catalytic domain"/>
    <property type="match status" value="1"/>
</dbReference>
<dbReference type="Proteomes" id="UP000230935">
    <property type="component" value="Unassembled WGS sequence"/>
</dbReference>
<dbReference type="InterPro" id="IPR036615">
    <property type="entry name" value="Mur_ligase_C_dom_sf"/>
</dbReference>
<keyword evidence="15" id="KW-1133">Transmembrane helix</keyword>